<name>A0A226DTB5_FOLCA</name>
<keyword evidence="1" id="KW-0472">Membrane</keyword>
<feature type="transmembrane region" description="Helical" evidence="1">
    <location>
        <begin position="460"/>
        <end position="478"/>
    </location>
</feature>
<dbReference type="AlphaFoldDB" id="A0A226DTB5"/>
<sequence>MIGLHRDEVYQLMASYTDHALLHFSSEISITAGSMNFMKFRQSCSLVFHRILQQTSYGANWDNFPGGAARSYHVLSMTNLPLDIDLFKMKRKCRHVISVLLGSSLSFYDFDAVWAFRRIQNSSEIFRDRSNFNGKPFIWEYNRSRKETLNQTIISTYIESRHTVDRRPSFLTETSAWLNATSVVNTELREYGKLDPMTGEWSGIVGALVNGRAHSAGWLPLTHDRAKDTLITTVGAVDGLIFVSGLNLRGNSDAGRIGTVLSEFARSKVCIFEMVAVGVISIVIMLAIKGLPQMDTPVQCLVRVHSELIRVSLDQPFSFVFSKLGAGPSHVIRLILAPWLLGLYLLNSEFRTQLVTSLTKGDVLMPPQTFEELAGRHDYSINLNGANETPSAARFLSLKNRNVLINRINERVSKYSKLSETKSCLAETQVQEVRSVCVGTQTLLTRAALTELLTQKRQRLFRSSIDIFVPYFFVVTLSPDMGHIHDKICRRVFSLVESGLRARMQNAEGISEEVGKRRGEYRLRTGTLYPVEKENGKVKDVTKFGKSVAILKIVFMGCAGAMLVFIIELLVRRCAKAKLRILELLIIAVKWIEKCVRDLANLQANWEKQRIVYISYFSKKKCKLNCSTNH</sequence>
<gene>
    <name evidence="2" type="ORF">Fcan01_16672</name>
</gene>
<feature type="transmembrane region" description="Helical" evidence="1">
    <location>
        <begin position="549"/>
        <end position="571"/>
    </location>
</feature>
<accession>A0A226DTB5</accession>
<feature type="transmembrane region" description="Helical" evidence="1">
    <location>
        <begin position="330"/>
        <end position="347"/>
    </location>
</feature>
<keyword evidence="2" id="KW-0328">Glycosyltransferase</keyword>
<proteinExistence type="predicted"/>
<protein>
    <submittedName>
        <fullName evidence="2">Beta-1,3-N-acetylglucosaminyltransferase lunatic fringe</fullName>
    </submittedName>
</protein>
<keyword evidence="2" id="KW-0808">Transferase</keyword>
<keyword evidence="1" id="KW-0812">Transmembrane</keyword>
<comment type="caution">
    <text evidence="2">The sequence shown here is derived from an EMBL/GenBank/DDBJ whole genome shotgun (WGS) entry which is preliminary data.</text>
</comment>
<reference evidence="2 3" key="1">
    <citation type="submission" date="2015-12" db="EMBL/GenBank/DDBJ databases">
        <title>The genome of Folsomia candida.</title>
        <authorList>
            <person name="Faddeeva A."/>
            <person name="Derks M.F."/>
            <person name="Anvar Y."/>
            <person name="Smit S."/>
            <person name="Van Straalen N."/>
            <person name="Roelofs D."/>
        </authorList>
    </citation>
    <scope>NUCLEOTIDE SEQUENCE [LARGE SCALE GENOMIC DNA]</scope>
    <source>
        <strain evidence="2 3">VU population</strain>
        <tissue evidence="2">Whole body</tissue>
    </source>
</reference>
<dbReference type="EMBL" id="LNIX01000011">
    <property type="protein sequence ID" value="OXA48449.1"/>
    <property type="molecule type" value="Genomic_DNA"/>
</dbReference>
<dbReference type="Proteomes" id="UP000198287">
    <property type="component" value="Unassembled WGS sequence"/>
</dbReference>
<keyword evidence="3" id="KW-1185">Reference proteome</keyword>
<organism evidence="2 3">
    <name type="scientific">Folsomia candida</name>
    <name type="common">Springtail</name>
    <dbReference type="NCBI Taxonomy" id="158441"/>
    <lineage>
        <taxon>Eukaryota</taxon>
        <taxon>Metazoa</taxon>
        <taxon>Ecdysozoa</taxon>
        <taxon>Arthropoda</taxon>
        <taxon>Hexapoda</taxon>
        <taxon>Collembola</taxon>
        <taxon>Entomobryomorpha</taxon>
        <taxon>Isotomoidea</taxon>
        <taxon>Isotomidae</taxon>
        <taxon>Proisotominae</taxon>
        <taxon>Folsomia</taxon>
    </lineage>
</organism>
<feature type="transmembrane region" description="Helical" evidence="1">
    <location>
        <begin position="230"/>
        <end position="248"/>
    </location>
</feature>
<keyword evidence="1" id="KW-1133">Transmembrane helix</keyword>
<evidence type="ECO:0000256" key="1">
    <source>
        <dbReference type="SAM" id="Phobius"/>
    </source>
</evidence>
<evidence type="ECO:0000313" key="3">
    <source>
        <dbReference type="Proteomes" id="UP000198287"/>
    </source>
</evidence>
<evidence type="ECO:0000313" key="2">
    <source>
        <dbReference type="EMBL" id="OXA48449.1"/>
    </source>
</evidence>
<feature type="transmembrane region" description="Helical" evidence="1">
    <location>
        <begin position="269"/>
        <end position="288"/>
    </location>
</feature>
<dbReference type="GO" id="GO:0016757">
    <property type="term" value="F:glycosyltransferase activity"/>
    <property type="evidence" value="ECO:0007669"/>
    <property type="project" value="UniProtKB-KW"/>
</dbReference>